<feature type="region of interest" description="Disordered" evidence="6">
    <location>
        <begin position="1"/>
        <end position="72"/>
    </location>
</feature>
<dbReference type="InterPro" id="IPR015500">
    <property type="entry name" value="Peptidase_S8_subtilisin-rel"/>
</dbReference>
<keyword evidence="3" id="KW-0378">Hydrolase</keyword>
<dbReference type="InterPro" id="IPR000209">
    <property type="entry name" value="Peptidase_S8/S53_dom"/>
</dbReference>
<accession>A0AAE0HCX2</accession>
<dbReference type="Proteomes" id="UP001278766">
    <property type="component" value="Unassembled WGS sequence"/>
</dbReference>
<dbReference type="RefSeq" id="XP_062657717.1">
    <property type="nucleotide sequence ID" value="XM_062804041.1"/>
</dbReference>
<evidence type="ECO:0000313" key="9">
    <source>
        <dbReference type="Proteomes" id="UP001278766"/>
    </source>
</evidence>
<evidence type="ECO:0000256" key="3">
    <source>
        <dbReference type="ARBA" id="ARBA00022801"/>
    </source>
</evidence>
<dbReference type="PROSITE" id="PS51892">
    <property type="entry name" value="SUBTILASE"/>
    <property type="match status" value="1"/>
</dbReference>
<dbReference type="GO" id="GO:0006508">
    <property type="term" value="P:proteolysis"/>
    <property type="evidence" value="ECO:0007669"/>
    <property type="project" value="UniProtKB-KW"/>
</dbReference>
<feature type="compositionally biased region" description="Acidic residues" evidence="6">
    <location>
        <begin position="12"/>
        <end position="29"/>
    </location>
</feature>
<evidence type="ECO:0000256" key="5">
    <source>
        <dbReference type="PROSITE-ProRule" id="PRU01240"/>
    </source>
</evidence>
<dbReference type="PANTHER" id="PTHR43399:SF4">
    <property type="entry name" value="CELL WALL-ASSOCIATED PROTEASE"/>
    <property type="match status" value="1"/>
</dbReference>
<protein>
    <recommendedName>
        <fullName evidence="7">Peptidase S8/S53 domain-containing protein</fullName>
    </recommendedName>
</protein>
<evidence type="ECO:0000313" key="8">
    <source>
        <dbReference type="EMBL" id="KAK3294203.1"/>
    </source>
</evidence>
<evidence type="ECO:0000259" key="7">
    <source>
        <dbReference type="Pfam" id="PF00082"/>
    </source>
</evidence>
<gene>
    <name evidence="8" type="ORF">B0H64DRAFT_400116</name>
</gene>
<dbReference type="SUPFAM" id="SSF48403">
    <property type="entry name" value="Ankyrin repeat"/>
    <property type="match status" value="1"/>
</dbReference>
<feature type="compositionally biased region" description="Basic and acidic residues" evidence="6">
    <location>
        <begin position="397"/>
        <end position="409"/>
    </location>
</feature>
<dbReference type="CDD" id="cd07491">
    <property type="entry name" value="Peptidases_S8_7"/>
    <property type="match status" value="1"/>
</dbReference>
<dbReference type="InterPro" id="IPR002110">
    <property type="entry name" value="Ankyrin_rpt"/>
</dbReference>
<dbReference type="PRINTS" id="PR00723">
    <property type="entry name" value="SUBTILISIN"/>
</dbReference>
<dbReference type="SUPFAM" id="SSF52743">
    <property type="entry name" value="Subtilisin-like"/>
    <property type="match status" value="1"/>
</dbReference>
<comment type="caution">
    <text evidence="5">Lacks conserved residue(s) required for the propagation of feature annotation.</text>
</comment>
<dbReference type="GO" id="GO:0004252">
    <property type="term" value="F:serine-type endopeptidase activity"/>
    <property type="evidence" value="ECO:0007669"/>
    <property type="project" value="InterPro"/>
</dbReference>
<evidence type="ECO:0000256" key="2">
    <source>
        <dbReference type="ARBA" id="ARBA00022670"/>
    </source>
</evidence>
<keyword evidence="9" id="KW-1185">Reference proteome</keyword>
<dbReference type="SMART" id="SM00248">
    <property type="entry name" value="ANK"/>
    <property type="match status" value="3"/>
</dbReference>
<evidence type="ECO:0000256" key="4">
    <source>
        <dbReference type="ARBA" id="ARBA00022825"/>
    </source>
</evidence>
<feature type="compositionally biased region" description="Polar residues" evidence="6">
    <location>
        <begin position="642"/>
        <end position="653"/>
    </location>
</feature>
<name>A0AAE0HCX2_9PEZI</name>
<feature type="region of interest" description="Disordered" evidence="6">
    <location>
        <begin position="275"/>
        <end position="409"/>
    </location>
</feature>
<keyword evidence="4" id="KW-0720">Serine protease</keyword>
<dbReference type="InterPro" id="IPR051048">
    <property type="entry name" value="Peptidase_S8/S53_subtilisin"/>
</dbReference>
<dbReference type="EMBL" id="JAUEPN010000005">
    <property type="protein sequence ID" value="KAK3294203.1"/>
    <property type="molecule type" value="Genomic_DNA"/>
</dbReference>
<sequence length="1029" mass="115934">MSTRQKHPPTTETDEEESDLELENDDDFPETTATPGVTEDEVKKAFERDLQDARDFSQQPYSSGAEKKKAQMEFVKRRQEGWKRQTEKEKRNFLHVLAYYDYTRKPALQWLMARAILKLPELMGVLDSTKRTPLTVAISVGNEMFVHAACKNVKDDTRKLIGEYLEAECVEHDNDREMTCLHTAIGNNFNPELTSIIISFVPEKMFSVVDFKGRTPLHLAVEFEKCCATQVGVVAELLRRGPAALDVLTHRDMWKRSHSVFQHHENTRRVAENRISQAQTSMKRQEEAKPSEGETERKAKEVVEAKKSNPTMPTRALHGHGEPRSISSAAPRGRGDPGSHGAGLNKVESRSASPIPGDPGRAPRPLVRVATGHLERLSSTDPGGKGLNSPSVAKGLESAEDRDKERVESADAVKEMLKLIYLRRKRPHEAAQYLHIQDEKEMELWFDFGPPRTGNITQAEFRKHFGHLQFDRILQYVAFPRVELKRQGDASTVSERCQGRQDMEFFFDWLWGKGVRRIIKVIVDDLGHPPHSDEAIENALQPFGVEILDWRRLDLDPTTLEAIGKNLREVNLRWSGRNTVLRSWSEPEGLAKTPTLETIRIIQAKGLSSHKRTTKNLADFKLRLHESWPEGWPKPQVHLPETANTSRPRTTGQPGVPQQPLRQEPSIDPHRWMQCMEEFSSAFRQIKGLNDQRSDPTLNPITVALIDDGADITHPELNGKRFPGKSFHDYTDGSSWRVSPYWHSASGHGTLMARLIHRICPSAIIYVIKLQTYKAAESNKLQINPESTVGAIEHAIEQGVQIISMSWTMKPPENTPLRNAFDTAIHRAKGIILFCSASDQGKFQDFTYPHTSNPNGSFRIGAAKTTGSMADFVGDAHELNFILPGHNVVVKDSAYADVTDKDFQTFESHTGSSVATALAAGLAALVMECVRLGVFYTDEMKLWEPSVAIRKDDLLAMRDRLVMEYALSSIGVNRQTDNKYIEVWDTFSGVAQRLRENEGVRLNQLEIIAGLARMFLRKGVKTMGPGALL</sequence>
<feature type="domain" description="Peptidase S8/S53" evidence="7">
    <location>
        <begin position="701"/>
        <end position="928"/>
    </location>
</feature>
<dbReference type="Pfam" id="PF00082">
    <property type="entry name" value="Peptidase_S8"/>
    <property type="match status" value="1"/>
</dbReference>
<dbReference type="InterPro" id="IPR036770">
    <property type="entry name" value="Ankyrin_rpt-contain_sf"/>
</dbReference>
<evidence type="ECO:0000256" key="1">
    <source>
        <dbReference type="ARBA" id="ARBA00011073"/>
    </source>
</evidence>
<dbReference type="Pfam" id="PF00023">
    <property type="entry name" value="Ank"/>
    <property type="match status" value="1"/>
</dbReference>
<organism evidence="8 9">
    <name type="scientific">Chaetomium fimeti</name>
    <dbReference type="NCBI Taxonomy" id="1854472"/>
    <lineage>
        <taxon>Eukaryota</taxon>
        <taxon>Fungi</taxon>
        <taxon>Dikarya</taxon>
        <taxon>Ascomycota</taxon>
        <taxon>Pezizomycotina</taxon>
        <taxon>Sordariomycetes</taxon>
        <taxon>Sordariomycetidae</taxon>
        <taxon>Sordariales</taxon>
        <taxon>Chaetomiaceae</taxon>
        <taxon>Chaetomium</taxon>
    </lineage>
</organism>
<evidence type="ECO:0000256" key="6">
    <source>
        <dbReference type="SAM" id="MobiDB-lite"/>
    </source>
</evidence>
<comment type="similarity">
    <text evidence="1 5">Belongs to the peptidase S8 family.</text>
</comment>
<dbReference type="InterPro" id="IPR036852">
    <property type="entry name" value="Peptidase_S8/S53_dom_sf"/>
</dbReference>
<reference evidence="8" key="1">
    <citation type="journal article" date="2023" name="Mol. Phylogenet. Evol.">
        <title>Genome-scale phylogeny and comparative genomics of the fungal order Sordariales.</title>
        <authorList>
            <person name="Hensen N."/>
            <person name="Bonometti L."/>
            <person name="Westerberg I."/>
            <person name="Brannstrom I.O."/>
            <person name="Guillou S."/>
            <person name="Cros-Aarteil S."/>
            <person name="Calhoun S."/>
            <person name="Haridas S."/>
            <person name="Kuo A."/>
            <person name="Mondo S."/>
            <person name="Pangilinan J."/>
            <person name="Riley R."/>
            <person name="LaButti K."/>
            <person name="Andreopoulos B."/>
            <person name="Lipzen A."/>
            <person name="Chen C."/>
            <person name="Yan M."/>
            <person name="Daum C."/>
            <person name="Ng V."/>
            <person name="Clum A."/>
            <person name="Steindorff A."/>
            <person name="Ohm R.A."/>
            <person name="Martin F."/>
            <person name="Silar P."/>
            <person name="Natvig D.O."/>
            <person name="Lalanne C."/>
            <person name="Gautier V."/>
            <person name="Ament-Velasquez S.L."/>
            <person name="Kruys A."/>
            <person name="Hutchinson M.I."/>
            <person name="Powell A.J."/>
            <person name="Barry K."/>
            <person name="Miller A.N."/>
            <person name="Grigoriev I.V."/>
            <person name="Debuchy R."/>
            <person name="Gladieux P."/>
            <person name="Hiltunen Thoren M."/>
            <person name="Johannesson H."/>
        </authorList>
    </citation>
    <scope>NUCLEOTIDE SEQUENCE</scope>
    <source>
        <strain evidence="8">CBS 168.71</strain>
    </source>
</reference>
<feature type="compositionally biased region" description="Basic and acidic residues" evidence="6">
    <location>
        <begin position="283"/>
        <end position="307"/>
    </location>
</feature>
<reference evidence="8" key="2">
    <citation type="submission" date="2023-06" db="EMBL/GenBank/DDBJ databases">
        <authorList>
            <consortium name="Lawrence Berkeley National Laboratory"/>
            <person name="Haridas S."/>
            <person name="Hensen N."/>
            <person name="Bonometti L."/>
            <person name="Westerberg I."/>
            <person name="Brannstrom I.O."/>
            <person name="Guillou S."/>
            <person name="Cros-Aarteil S."/>
            <person name="Calhoun S."/>
            <person name="Kuo A."/>
            <person name="Mondo S."/>
            <person name="Pangilinan J."/>
            <person name="Riley R."/>
            <person name="Labutti K."/>
            <person name="Andreopoulos B."/>
            <person name="Lipzen A."/>
            <person name="Chen C."/>
            <person name="Yanf M."/>
            <person name="Daum C."/>
            <person name="Ng V."/>
            <person name="Clum A."/>
            <person name="Steindorff A."/>
            <person name="Ohm R."/>
            <person name="Martin F."/>
            <person name="Silar P."/>
            <person name="Natvig D."/>
            <person name="Lalanne C."/>
            <person name="Gautier V."/>
            <person name="Ament-Velasquez S.L."/>
            <person name="Kruys A."/>
            <person name="Hutchinson M.I."/>
            <person name="Powell A.J."/>
            <person name="Barry K."/>
            <person name="Miller A.N."/>
            <person name="Grigoriev I.V."/>
            <person name="Debuchy R."/>
            <person name="Gladieux P."/>
            <person name="Thoren M.H."/>
            <person name="Johannesson H."/>
        </authorList>
    </citation>
    <scope>NUCLEOTIDE SEQUENCE</scope>
    <source>
        <strain evidence="8">CBS 168.71</strain>
    </source>
</reference>
<comment type="caution">
    <text evidence="8">The sequence shown here is derived from an EMBL/GenBank/DDBJ whole genome shotgun (WGS) entry which is preliminary data.</text>
</comment>
<dbReference type="Gene3D" id="1.25.40.20">
    <property type="entry name" value="Ankyrin repeat-containing domain"/>
    <property type="match status" value="1"/>
</dbReference>
<proteinExistence type="inferred from homology"/>
<dbReference type="Gene3D" id="3.40.50.200">
    <property type="entry name" value="Peptidase S8/S53 domain"/>
    <property type="match status" value="1"/>
</dbReference>
<dbReference type="AlphaFoldDB" id="A0AAE0HCX2"/>
<keyword evidence="2" id="KW-0645">Protease</keyword>
<feature type="region of interest" description="Disordered" evidence="6">
    <location>
        <begin position="631"/>
        <end position="665"/>
    </location>
</feature>
<dbReference type="PANTHER" id="PTHR43399">
    <property type="entry name" value="SUBTILISIN-RELATED"/>
    <property type="match status" value="1"/>
</dbReference>
<dbReference type="GeneID" id="87840989"/>
<feature type="compositionally biased region" description="Basic and acidic residues" evidence="6">
    <location>
        <begin position="40"/>
        <end position="55"/>
    </location>
</feature>